<keyword evidence="5" id="KW-1185">Reference proteome</keyword>
<dbReference type="Pfam" id="PF10211">
    <property type="entry name" value="Ax_dynein_light"/>
    <property type="match status" value="1"/>
</dbReference>
<feature type="coiled-coil region" evidence="2">
    <location>
        <begin position="891"/>
        <end position="925"/>
    </location>
</feature>
<feature type="compositionally biased region" description="Polar residues" evidence="3">
    <location>
        <begin position="1127"/>
        <end position="1143"/>
    </location>
</feature>
<dbReference type="VEuPathDB" id="TriTrypDB:Lsey_0018_0300"/>
<feature type="region of interest" description="Disordered" evidence="3">
    <location>
        <begin position="1117"/>
        <end position="1186"/>
    </location>
</feature>
<feature type="region of interest" description="Disordered" evidence="3">
    <location>
        <begin position="1"/>
        <end position="48"/>
    </location>
</feature>
<feature type="region of interest" description="Disordered" evidence="3">
    <location>
        <begin position="182"/>
        <end position="203"/>
    </location>
</feature>
<feature type="region of interest" description="Disordered" evidence="3">
    <location>
        <begin position="1513"/>
        <end position="1546"/>
    </location>
</feature>
<accession>A0A0N1IMF4</accession>
<feature type="region of interest" description="Disordered" evidence="3">
    <location>
        <begin position="126"/>
        <end position="152"/>
    </location>
</feature>
<comment type="caution">
    <text evidence="4">The sequence shown here is derived from an EMBL/GenBank/DDBJ whole genome shotgun (WGS) entry which is preliminary data.</text>
</comment>
<dbReference type="PANTHER" id="PTHR34894">
    <property type="entry name" value="SAM-DEPENDENT METHYLTRANSFERASE RSMI, CONSERVED SITE"/>
    <property type="match status" value="1"/>
</dbReference>
<gene>
    <name evidence="4" type="ORF">ABL78_1193</name>
</gene>
<evidence type="ECO:0000256" key="1">
    <source>
        <dbReference type="ARBA" id="ARBA00023054"/>
    </source>
</evidence>
<feature type="compositionally biased region" description="Low complexity" evidence="3">
    <location>
        <begin position="239"/>
        <end position="250"/>
    </location>
</feature>
<evidence type="ECO:0000256" key="2">
    <source>
        <dbReference type="SAM" id="Coils"/>
    </source>
</evidence>
<protein>
    <submittedName>
        <fullName evidence="4">Uncharacterized protein</fullName>
    </submittedName>
</protein>
<feature type="compositionally biased region" description="Low complexity" evidence="3">
    <location>
        <begin position="34"/>
        <end position="44"/>
    </location>
</feature>
<organism evidence="4 5">
    <name type="scientific">Leptomonas seymouri</name>
    <dbReference type="NCBI Taxonomy" id="5684"/>
    <lineage>
        <taxon>Eukaryota</taxon>
        <taxon>Discoba</taxon>
        <taxon>Euglenozoa</taxon>
        <taxon>Kinetoplastea</taxon>
        <taxon>Metakinetoplastina</taxon>
        <taxon>Trypanosomatida</taxon>
        <taxon>Trypanosomatidae</taxon>
        <taxon>Leishmaniinae</taxon>
        <taxon>Leptomonas</taxon>
    </lineage>
</organism>
<name>A0A0N1IMF4_LEPSE</name>
<reference evidence="4 5" key="1">
    <citation type="journal article" date="2015" name="PLoS Pathog.">
        <title>Leptomonas seymouri: Adaptations to the Dixenous Life Cycle Analyzed by Genome Sequencing, Transcriptome Profiling and Co-infection with Leishmania donovani.</title>
        <authorList>
            <person name="Kraeva N."/>
            <person name="Butenko A."/>
            <person name="Hlavacova J."/>
            <person name="Kostygov A."/>
            <person name="Myskova J."/>
            <person name="Grybchuk D."/>
            <person name="Lestinova T."/>
            <person name="Votypka J."/>
            <person name="Volf P."/>
            <person name="Opperdoes F."/>
            <person name="Flegontov P."/>
            <person name="Lukes J."/>
            <person name="Yurchenko V."/>
        </authorList>
    </citation>
    <scope>NUCLEOTIDE SEQUENCE [LARGE SCALE GENOMIC DNA]</scope>
    <source>
        <strain evidence="4 5">ATCC 30220</strain>
    </source>
</reference>
<evidence type="ECO:0000313" key="4">
    <source>
        <dbReference type="EMBL" id="KPI89700.1"/>
    </source>
</evidence>
<feature type="region of interest" description="Disordered" evidence="3">
    <location>
        <begin position="228"/>
        <end position="260"/>
    </location>
</feature>
<feature type="compositionally biased region" description="Basic and acidic residues" evidence="3">
    <location>
        <begin position="1117"/>
        <end position="1126"/>
    </location>
</feature>
<feature type="region of interest" description="Disordered" evidence="3">
    <location>
        <begin position="1381"/>
        <end position="1485"/>
    </location>
</feature>
<feature type="compositionally biased region" description="Acidic residues" evidence="3">
    <location>
        <begin position="1168"/>
        <end position="1181"/>
    </location>
</feature>
<dbReference type="PANTHER" id="PTHR34894:SF5">
    <property type="entry name" value="EF-HAND DOMAIN-CONTAINING PROTEIN"/>
    <property type="match status" value="1"/>
</dbReference>
<keyword evidence="1 2" id="KW-0175">Coiled coil</keyword>
<dbReference type="GO" id="GO:0005737">
    <property type="term" value="C:cytoplasm"/>
    <property type="evidence" value="ECO:0007669"/>
    <property type="project" value="UniProtKB-ARBA"/>
</dbReference>
<evidence type="ECO:0000256" key="3">
    <source>
        <dbReference type="SAM" id="MobiDB-lite"/>
    </source>
</evidence>
<dbReference type="OrthoDB" id="273694at2759"/>
<feature type="region of interest" description="Disordered" evidence="3">
    <location>
        <begin position="319"/>
        <end position="339"/>
    </location>
</feature>
<feature type="compositionally biased region" description="Polar residues" evidence="3">
    <location>
        <begin position="1"/>
        <end position="13"/>
    </location>
</feature>
<dbReference type="OMA" id="RIPETWW"/>
<evidence type="ECO:0000313" key="5">
    <source>
        <dbReference type="Proteomes" id="UP000038009"/>
    </source>
</evidence>
<dbReference type="Proteomes" id="UP000038009">
    <property type="component" value="Unassembled WGS sequence"/>
</dbReference>
<dbReference type="EMBL" id="LJSK01000018">
    <property type="protein sequence ID" value="KPI89700.1"/>
    <property type="molecule type" value="Genomic_DNA"/>
</dbReference>
<feature type="region of interest" description="Disordered" evidence="3">
    <location>
        <begin position="380"/>
        <end position="404"/>
    </location>
</feature>
<sequence>MQPFSASSSQLPTLRQDHRRSSLMGYDGPPQPHGSAGDGSASASHVSNPTIANSQRSLLGDSHLNISSRDSYSSSQSTSPRMHNVLNADAADLGVSCSSGKNSVSSSITTTALTAVRLRFSPKVLPHQRQQQLFPQPSQQLASSRSMSHSPNFTDDSAAVPHAKLDIPAQAQLSHLEYTSQAGSLPPQSYLPELQPAGAGCGAPTTPADGMVALQEATTGLLVRHLTPKGPRASSGRETSTVATAVSTPTDVDRAKSHTPPGIMYEAARTKALMKAAPFTSAALLDVGVDDRINPFLLDKMIRQGHRLVNAAAKAAPADAKRKMSNPKMRTGLTPKVAGSHASAALAERKATASKLKFKGGSTPSEIRFHEPPALQAAYKAVTRSSTPAGATERGAGRHDQPTKALSDVDAFAEIVAEYASDAQNEEAAGTPRSAPLLQEQRMIARRGLTSTQNRKTMVLMSSPDYTRLASAASANDGAFVRQLVNYYTTRARATAAAAAAASQKSIRAGTKPTRLALTSSAIETVRNATGSGVGQSPCKGTIDAQSAALLCANEEAVANGISLLDAVLSVSREYVEVQASEIGLSGKGTAILSERRRHLLSQLITLDQTRIPESLWVTCAPPLNRLTAPASSSQAAAGLKSSGGLDTTLGDRLKISHHDSSVVGGYDSNAYGGTLTSLSATAGVITEEEARAMREQARADLEMVSIAAAQSEDNVHSSQRPRAAASTPGVNTIFPAVRPTDRSQVYLLADVLDRMLHDPSHPQWVELLSDPEVARYVYGEEEAAAEAAAANAEGNEGTGPRVSRAMDDHREALWGPPGDQQRMAYTEAARQVLEILDTGLSELVRQVTCHCTERGALLDLLRQSVVDIAATQVHLLGQVKGQARQDAATALAMQKENKELREQLAAVQRELAEMKETHAQLLARIEPIQQKSNRLDELMARVASKAQLFETHCQGEHIALLQFLEESMKQSASAAADNFYNEVNDMHVRHATGGDKDAGHLRGIPLSLADEMPSVTAARAHAAEQRQTMERMYTESHQLLRTLQDAVDATNAVCSPLYRKMILTGVSPVANVASSRWTAIARAVGAFEKDRRHRQRVYEVFTEYCTVFRHQQAAARDKANNKDVAHQQTPSGATSDSNTSARDTVHSYGESFLVENSPSKKKKDAGEDGGDGASGEDSDMDSSQLQATELTTGTNTSVSALAAVEGLFGSIITYEDLVSMSATDCTVNEVNALFTKNFDIHAYLRGSWEDYINDRRLQDAASGIDDAYTLRLSDLLQMLCDLQSTLSELTMRIRAVADSGVLQTLLRPPLEPPAHPEVPCPLCRRRDTCETDRQRRREAMSRIARDLQGKMDAVETKSRAAQLERDEARREVRRLQMELQQVSNGNVPMLNQVDRGKPKASMQHGRNSSITLLRGRRDTSTPRPSPLPRDPLSSMSSLSRRGSNSVPRTQRTRQPSRTLSVRDTQQPRRRSTREGGCDSDTTDVSVDEASAQLTTSLATLAPPAESVVSFLKSGEDEEGEYEDLYPKAVGGTASPSSRRDTSAIQ</sequence>
<feature type="compositionally biased region" description="Low complexity" evidence="3">
    <location>
        <begin position="1431"/>
        <end position="1459"/>
    </location>
</feature>
<proteinExistence type="predicted"/>
<feature type="compositionally biased region" description="Low complexity" evidence="3">
    <location>
        <begin position="126"/>
        <end position="144"/>
    </location>
</feature>
<dbReference type="InterPro" id="IPR019347">
    <property type="entry name" value="Axonemal_dynein_light_chain"/>
</dbReference>